<dbReference type="GO" id="GO:0004497">
    <property type="term" value="F:monooxygenase activity"/>
    <property type="evidence" value="ECO:0007669"/>
    <property type="project" value="InterPro"/>
</dbReference>
<keyword evidence="2" id="KW-0349">Heme</keyword>
<dbReference type="GO" id="GO:0016705">
    <property type="term" value="F:oxidoreductase activity, acting on paired donors, with incorporation or reduction of molecular oxygen"/>
    <property type="evidence" value="ECO:0007669"/>
    <property type="project" value="InterPro"/>
</dbReference>
<dbReference type="PANTHER" id="PTHR24305:SF166">
    <property type="entry name" value="CYTOCHROME P450 12A4, MITOCHONDRIAL-RELATED"/>
    <property type="match status" value="1"/>
</dbReference>
<dbReference type="RefSeq" id="XP_033604463.1">
    <property type="nucleotide sequence ID" value="XM_033745207.1"/>
</dbReference>
<evidence type="ECO:0000256" key="2">
    <source>
        <dbReference type="PIRSR" id="PIRSR602401-1"/>
    </source>
</evidence>
<dbReference type="PANTHER" id="PTHR24305">
    <property type="entry name" value="CYTOCHROME P450"/>
    <property type="match status" value="1"/>
</dbReference>
<feature type="binding site" description="axial binding residue" evidence="2">
    <location>
        <position position="506"/>
    </location>
    <ligand>
        <name>heme</name>
        <dbReference type="ChEBI" id="CHEBI:30413"/>
    </ligand>
    <ligandPart>
        <name>Fe</name>
        <dbReference type="ChEBI" id="CHEBI:18248"/>
    </ligandPart>
</feature>
<organism evidence="4 5">
    <name type="scientific">Pseudovirgaria hyperparasitica</name>
    <dbReference type="NCBI Taxonomy" id="470096"/>
    <lineage>
        <taxon>Eukaryota</taxon>
        <taxon>Fungi</taxon>
        <taxon>Dikarya</taxon>
        <taxon>Ascomycota</taxon>
        <taxon>Pezizomycotina</taxon>
        <taxon>Dothideomycetes</taxon>
        <taxon>Dothideomycetes incertae sedis</taxon>
        <taxon>Acrospermales</taxon>
        <taxon>Acrospermaceae</taxon>
        <taxon>Pseudovirgaria</taxon>
    </lineage>
</organism>
<keyword evidence="3" id="KW-0812">Transmembrane</keyword>
<dbReference type="GO" id="GO:0005506">
    <property type="term" value="F:iron ion binding"/>
    <property type="evidence" value="ECO:0007669"/>
    <property type="project" value="InterPro"/>
</dbReference>
<dbReference type="InterPro" id="IPR036396">
    <property type="entry name" value="Cyt_P450_sf"/>
</dbReference>
<comment type="similarity">
    <text evidence="1">Belongs to the cytochrome P450 family.</text>
</comment>
<keyword evidence="3" id="KW-1133">Transmembrane helix</keyword>
<protein>
    <submittedName>
        <fullName evidence="4">Cytochrome P450</fullName>
    </submittedName>
</protein>
<dbReference type="PRINTS" id="PR00385">
    <property type="entry name" value="P450"/>
</dbReference>
<gene>
    <name evidence="4" type="ORF">EJ05DRAFT_482814</name>
</gene>
<dbReference type="InterPro" id="IPR001128">
    <property type="entry name" value="Cyt_P450"/>
</dbReference>
<dbReference type="PRINTS" id="PR00463">
    <property type="entry name" value="EP450I"/>
</dbReference>
<feature type="transmembrane region" description="Helical" evidence="3">
    <location>
        <begin position="6"/>
        <end position="24"/>
    </location>
</feature>
<dbReference type="CDD" id="cd11069">
    <property type="entry name" value="CYP_FUM15-like"/>
    <property type="match status" value="1"/>
</dbReference>
<dbReference type="OrthoDB" id="3918050at2759"/>
<evidence type="ECO:0000313" key="4">
    <source>
        <dbReference type="EMBL" id="KAF2762012.1"/>
    </source>
</evidence>
<feature type="transmembrane region" description="Helical" evidence="3">
    <location>
        <begin position="36"/>
        <end position="60"/>
    </location>
</feature>
<dbReference type="InterPro" id="IPR050121">
    <property type="entry name" value="Cytochrome_P450_monoxygenase"/>
</dbReference>
<dbReference type="Pfam" id="PF00067">
    <property type="entry name" value="p450"/>
    <property type="match status" value="1"/>
</dbReference>
<dbReference type="EMBL" id="ML996566">
    <property type="protein sequence ID" value="KAF2762012.1"/>
    <property type="molecule type" value="Genomic_DNA"/>
</dbReference>
<name>A0A6A6WGM6_9PEZI</name>
<evidence type="ECO:0000256" key="1">
    <source>
        <dbReference type="ARBA" id="ARBA00010617"/>
    </source>
</evidence>
<proteinExistence type="inferred from homology"/>
<sequence>MLPLYTFFYFLFRLTVVSTVLWWASAKVLERHVAGIVPYLGVLSVTISLVGLILDARFFYPRYRSPLRTLPTVTIPVGRDHDLIIESPRGSTPLKWVTENPHVDILNIKGLRFMPETIIPISPSALRDLMSTNTYDFVKPSGLRTFLGGIIGYGLITTEGNVHKRQRKALVPAFNVKHIRALYPAMWQETGTLLQEMQKDCDKNGKVEVGDWASRLALDIIGRSALSRNFRSLTTSEHPVAQSFASILEPEPHMVRFLGLNLIFPVALTRLLPVEANRVVQTQSAYLRNFCNDLLADQQRVLRLRAEKEKGRDHENEHTILTNIIESGDFTNDELVDQMLTFIAAGHETTGSSISWAMHLLTLAENKHYQKLIRDEIRAGIKVPEGADAASFELADCPQWHEFESFPYLNGLCEEILRLFPAVPTTLRESIRQTTLAGQVIPADTLVLVVPWAINRNPHFWGPEADKLRPERWIDRLEDGTMRPNRHGGAESNYCEITFLHGQRACIGRDFAKAELRCVLASILGRFEVNRLAGDNGDVEITGAVTTKPRGGLRIHLTRVPGW</sequence>
<comment type="cofactor">
    <cofactor evidence="2">
        <name>heme</name>
        <dbReference type="ChEBI" id="CHEBI:30413"/>
    </cofactor>
</comment>
<keyword evidence="2" id="KW-0479">Metal-binding</keyword>
<dbReference type="SUPFAM" id="SSF48264">
    <property type="entry name" value="Cytochrome P450"/>
    <property type="match status" value="1"/>
</dbReference>
<dbReference type="GeneID" id="54486261"/>
<keyword evidence="5" id="KW-1185">Reference proteome</keyword>
<dbReference type="Gene3D" id="1.10.630.10">
    <property type="entry name" value="Cytochrome P450"/>
    <property type="match status" value="1"/>
</dbReference>
<keyword evidence="3" id="KW-0472">Membrane</keyword>
<dbReference type="GO" id="GO:0020037">
    <property type="term" value="F:heme binding"/>
    <property type="evidence" value="ECO:0007669"/>
    <property type="project" value="InterPro"/>
</dbReference>
<dbReference type="InterPro" id="IPR002401">
    <property type="entry name" value="Cyt_P450_E_grp-I"/>
</dbReference>
<reference evidence="4" key="1">
    <citation type="journal article" date="2020" name="Stud. Mycol.">
        <title>101 Dothideomycetes genomes: a test case for predicting lifestyles and emergence of pathogens.</title>
        <authorList>
            <person name="Haridas S."/>
            <person name="Albert R."/>
            <person name="Binder M."/>
            <person name="Bloem J."/>
            <person name="Labutti K."/>
            <person name="Salamov A."/>
            <person name="Andreopoulos B."/>
            <person name="Baker S."/>
            <person name="Barry K."/>
            <person name="Bills G."/>
            <person name="Bluhm B."/>
            <person name="Cannon C."/>
            <person name="Castanera R."/>
            <person name="Culley D."/>
            <person name="Daum C."/>
            <person name="Ezra D."/>
            <person name="Gonzalez J."/>
            <person name="Henrissat B."/>
            <person name="Kuo A."/>
            <person name="Liang C."/>
            <person name="Lipzen A."/>
            <person name="Lutzoni F."/>
            <person name="Magnuson J."/>
            <person name="Mondo S."/>
            <person name="Nolan M."/>
            <person name="Ohm R."/>
            <person name="Pangilinan J."/>
            <person name="Park H.-J."/>
            <person name="Ramirez L."/>
            <person name="Alfaro M."/>
            <person name="Sun H."/>
            <person name="Tritt A."/>
            <person name="Yoshinaga Y."/>
            <person name="Zwiers L.-H."/>
            <person name="Turgeon B."/>
            <person name="Goodwin S."/>
            <person name="Spatafora J."/>
            <person name="Crous P."/>
            <person name="Grigoriev I."/>
        </authorList>
    </citation>
    <scope>NUCLEOTIDE SEQUENCE</scope>
    <source>
        <strain evidence="4">CBS 121739</strain>
    </source>
</reference>
<accession>A0A6A6WGM6</accession>
<dbReference type="AlphaFoldDB" id="A0A6A6WGM6"/>
<keyword evidence="2" id="KW-0408">Iron</keyword>
<dbReference type="Proteomes" id="UP000799437">
    <property type="component" value="Unassembled WGS sequence"/>
</dbReference>
<evidence type="ECO:0000256" key="3">
    <source>
        <dbReference type="SAM" id="Phobius"/>
    </source>
</evidence>
<evidence type="ECO:0000313" key="5">
    <source>
        <dbReference type="Proteomes" id="UP000799437"/>
    </source>
</evidence>